<dbReference type="Gene3D" id="1.20.5.4130">
    <property type="match status" value="1"/>
</dbReference>
<evidence type="ECO:0000259" key="8">
    <source>
        <dbReference type="Pfam" id="PF00931"/>
    </source>
</evidence>
<dbReference type="GO" id="GO:0002758">
    <property type="term" value="P:innate immune response-activating signaling pathway"/>
    <property type="evidence" value="ECO:0007669"/>
    <property type="project" value="UniProtKB-ARBA"/>
</dbReference>
<dbReference type="Gene3D" id="3.80.10.10">
    <property type="entry name" value="Ribonuclease Inhibitor"/>
    <property type="match status" value="4"/>
</dbReference>
<dbReference type="OMA" id="YSCDWLT"/>
<dbReference type="GO" id="GO:0042742">
    <property type="term" value="P:defense response to bacterium"/>
    <property type="evidence" value="ECO:0007669"/>
    <property type="project" value="UniProtKB-ARBA"/>
</dbReference>
<feature type="compositionally biased region" description="Polar residues" evidence="7">
    <location>
        <begin position="1096"/>
        <end position="1106"/>
    </location>
</feature>
<dbReference type="Gramene" id="BGIOSGA017153-TA">
    <property type="protein sequence ID" value="BGIOSGA017153-PA"/>
    <property type="gene ID" value="BGIOSGA017153"/>
</dbReference>
<dbReference type="Gene3D" id="1.10.10.10">
    <property type="entry name" value="Winged helix-like DNA-binding domain superfamily/Winged helix DNA-binding domain"/>
    <property type="match status" value="1"/>
</dbReference>
<comment type="similarity">
    <text evidence="1">Belongs to the disease resistance NB-LRR family.</text>
</comment>
<feature type="domain" description="Disease resistance protein winged helix" evidence="10">
    <location>
        <begin position="507"/>
        <end position="576"/>
    </location>
</feature>
<dbReference type="Gene3D" id="3.40.50.300">
    <property type="entry name" value="P-loop containing nucleotide triphosphate hydrolases"/>
    <property type="match status" value="1"/>
</dbReference>
<dbReference type="EMBL" id="CM000129">
    <property type="protein sequence ID" value="EEC78031.1"/>
    <property type="molecule type" value="Genomic_DNA"/>
</dbReference>
<dbReference type="InterPro" id="IPR036388">
    <property type="entry name" value="WH-like_DNA-bd_sf"/>
</dbReference>
<dbReference type="Pfam" id="PF18052">
    <property type="entry name" value="Rx_N"/>
    <property type="match status" value="1"/>
</dbReference>
<dbReference type="PRINTS" id="PR00364">
    <property type="entry name" value="DISEASERSIST"/>
</dbReference>
<dbReference type="InterPro" id="IPR041118">
    <property type="entry name" value="Rx_N"/>
</dbReference>
<dbReference type="SUPFAM" id="SSF52047">
    <property type="entry name" value="RNI-like"/>
    <property type="match status" value="1"/>
</dbReference>
<keyword evidence="2" id="KW-0433">Leucine-rich repeat</keyword>
<dbReference type="SUPFAM" id="SSF52540">
    <property type="entry name" value="P-loop containing nucleoside triphosphate hydrolases"/>
    <property type="match status" value="1"/>
</dbReference>
<reference evidence="11 12" key="1">
    <citation type="journal article" date="2005" name="PLoS Biol.">
        <title>The genomes of Oryza sativa: a history of duplications.</title>
        <authorList>
            <person name="Yu J."/>
            <person name="Wang J."/>
            <person name="Lin W."/>
            <person name="Li S."/>
            <person name="Li H."/>
            <person name="Zhou J."/>
            <person name="Ni P."/>
            <person name="Dong W."/>
            <person name="Hu S."/>
            <person name="Zeng C."/>
            <person name="Zhang J."/>
            <person name="Zhang Y."/>
            <person name="Li R."/>
            <person name="Xu Z."/>
            <person name="Li S."/>
            <person name="Li X."/>
            <person name="Zheng H."/>
            <person name="Cong L."/>
            <person name="Lin L."/>
            <person name="Yin J."/>
            <person name="Geng J."/>
            <person name="Li G."/>
            <person name="Shi J."/>
            <person name="Liu J."/>
            <person name="Lv H."/>
            <person name="Li J."/>
            <person name="Wang J."/>
            <person name="Deng Y."/>
            <person name="Ran L."/>
            <person name="Shi X."/>
            <person name="Wang X."/>
            <person name="Wu Q."/>
            <person name="Li C."/>
            <person name="Ren X."/>
            <person name="Wang J."/>
            <person name="Wang X."/>
            <person name="Li D."/>
            <person name="Liu D."/>
            <person name="Zhang X."/>
            <person name="Ji Z."/>
            <person name="Zhao W."/>
            <person name="Sun Y."/>
            <person name="Zhang Z."/>
            <person name="Bao J."/>
            <person name="Han Y."/>
            <person name="Dong L."/>
            <person name="Ji J."/>
            <person name="Chen P."/>
            <person name="Wu S."/>
            <person name="Liu J."/>
            <person name="Xiao Y."/>
            <person name="Bu D."/>
            <person name="Tan J."/>
            <person name="Yang L."/>
            <person name="Ye C."/>
            <person name="Zhang J."/>
            <person name="Xu J."/>
            <person name="Zhou Y."/>
            <person name="Yu Y."/>
            <person name="Zhang B."/>
            <person name="Zhuang S."/>
            <person name="Wei H."/>
            <person name="Liu B."/>
            <person name="Lei M."/>
            <person name="Yu H."/>
            <person name="Li Y."/>
            <person name="Xu H."/>
            <person name="Wei S."/>
            <person name="He X."/>
            <person name="Fang L."/>
            <person name="Zhang Z."/>
            <person name="Zhang Y."/>
            <person name="Huang X."/>
            <person name="Su Z."/>
            <person name="Tong W."/>
            <person name="Li J."/>
            <person name="Tong Z."/>
            <person name="Li S."/>
            <person name="Ye J."/>
            <person name="Wang L."/>
            <person name="Fang L."/>
            <person name="Lei T."/>
            <person name="Chen C."/>
            <person name="Chen H."/>
            <person name="Xu Z."/>
            <person name="Li H."/>
            <person name="Huang H."/>
            <person name="Zhang F."/>
            <person name="Xu H."/>
            <person name="Li N."/>
            <person name="Zhao C."/>
            <person name="Li S."/>
            <person name="Dong L."/>
            <person name="Huang Y."/>
            <person name="Li L."/>
            <person name="Xi Y."/>
            <person name="Qi Q."/>
            <person name="Li W."/>
            <person name="Zhang B."/>
            <person name="Hu W."/>
            <person name="Zhang Y."/>
            <person name="Tian X."/>
            <person name="Jiao Y."/>
            <person name="Liang X."/>
            <person name="Jin J."/>
            <person name="Gao L."/>
            <person name="Zheng W."/>
            <person name="Hao B."/>
            <person name="Liu S."/>
            <person name="Wang W."/>
            <person name="Yuan L."/>
            <person name="Cao M."/>
            <person name="McDermott J."/>
            <person name="Samudrala R."/>
            <person name="Wang J."/>
            <person name="Wong G.K."/>
            <person name="Yang H."/>
        </authorList>
    </citation>
    <scope>NUCLEOTIDE SEQUENCE [LARGE SCALE GENOMIC DNA]</scope>
    <source>
        <strain evidence="12">cv. 93-11</strain>
    </source>
</reference>
<dbReference type="InterPro" id="IPR027417">
    <property type="entry name" value="P-loop_NTPase"/>
</dbReference>
<evidence type="ECO:0000256" key="2">
    <source>
        <dbReference type="ARBA" id="ARBA00022614"/>
    </source>
</evidence>
<feature type="compositionally biased region" description="Acidic residues" evidence="7">
    <location>
        <begin position="747"/>
        <end position="757"/>
    </location>
</feature>
<evidence type="ECO:0000256" key="6">
    <source>
        <dbReference type="ARBA" id="ARBA00022840"/>
    </source>
</evidence>
<dbReference type="GO" id="GO:0005524">
    <property type="term" value="F:ATP binding"/>
    <property type="evidence" value="ECO:0007669"/>
    <property type="project" value="UniProtKB-KW"/>
</dbReference>
<dbReference type="InterPro" id="IPR058922">
    <property type="entry name" value="WHD_DRP"/>
</dbReference>
<sequence>MEVWNTVGQAAIGWLVESVLGSLFTDKLSSWLRRVNLDDDVEELVSEMRNVAVVLEAAKGMKVGDQNEPMAGSLLHLKDLLYDADDVLDKLDYCRLQEQIIKGNSEDVTSTPTSSFFSINRWFTVTGWKRKREENHTLLDNKRQFSATIKQIAGKLRDARGDVSKGLKINGLKSPEASNLSHRSTARATNSTTTSYVLEPIVYGRATEIESIKNLIMSNRSDGMIVLPIVGNGGIGKTTLAQQIYKDSEIRKSAIKIWIHVSDKFDLHKLHCLSSLKKLEIGYCPGILRLPEEGLPLLSLEELETRGCTEELNRQCRLAATEKLKVLIDGKDLEENMKSKRFLIVLDDVWDVTTDCWNKLLAPLRANHVNPSKEKVTGNSMVIVTTRKNTTAKLCGTVGSINLEGLKDDDIWSLFKAYAFGSDKHSNNPILQNLGRKIAKELNGNPLAAKTVGSLLRRNLTVDHWSSIIENEEWKSLQHTDGIMHTLKFSYDHLPSHLQQCFSYCSLFPKGYSFSEAQLIQIWIAQGFVEKSSEKLEQKGWEYLAELVNSGFFQQVENEWPSSEDIVLHDLMHDLARMVSKTECATIDGSECEKLAPSIRHLSIVTDSAYSEDPHGNISRNEEFEKRLLKVMSRSKLRTLVLIGQHDSLFFQSFQNLFKEAQHLRLLQMSSTYANFDSFLSNLVNYIHLRYLRLENEECEGALPQALDKCYHLQVLDIGSCTTPNEYVSNVSYVNGYDSDMSSEPSMDMETEGEELPSSDSNGSPSSEYFTDIISNEVIYGLEPHHSLKHNGVTSPTCLATSLTSLQTLYLENCGKWQILSLERLCLLKKLVLIRMSNVVEVSICSLEELVLIKMPKLNRCFCTSIRNLNDNLRVLMIKTCPALEVFPLFDNCQQFKIEQPSWLFRLSKLVIHKCPHLHVHNPLPPSTNVSKLSITGVSTLPTVEWSRGILRIGVLDDSDDPSVIDEPSDQLITLDDKVLSFHNLRFLTELVIAGCQNLTSISLQGLRQLIYLRTLEIRGCPKLFSSNMPPELVRENMAATYHNALPSLEYLFIAACGITGKWLSLILQYAQALQDLDLYECEQITGLSIGEEESSQPNLMSTPETLSLGHQGDSPTSSARDGLVRIPLNLISSLKHIYIGDCPGLTYNGNDEGFAKLTSLESLRIMNGAKLLSSLVHGNGYDERKNIKLIPLSLEVLELRGYDLPEEVVPDFLRNPIRLKKLSVMDTLSLKYLQLQSCTALEELEIVNCESLATLEGLQSLRSLKNLIIWGCPILPQWLRSSLEQVQELLPRLERLKIQDASVLTTSFCKHLTSLQRLTLFACNWELVRQTDEQDIALQLLTSLQELSFTCCRNLGDFPVDLYSLPSLKRLNIYYCKDISRLPEKGLPPSLEELDINDCSEELNDQCRMLPSKLKVKINQKYVN</sequence>
<dbReference type="InterPro" id="IPR002182">
    <property type="entry name" value="NB-ARC"/>
</dbReference>
<protein>
    <submittedName>
        <fullName evidence="11">Uncharacterized protein</fullName>
    </submittedName>
</protein>
<evidence type="ECO:0000259" key="9">
    <source>
        <dbReference type="Pfam" id="PF18052"/>
    </source>
</evidence>
<dbReference type="STRING" id="39946.B8AUH1"/>
<keyword evidence="12" id="KW-1185">Reference proteome</keyword>
<dbReference type="Pfam" id="PF00931">
    <property type="entry name" value="NB-ARC"/>
    <property type="match status" value="2"/>
</dbReference>
<evidence type="ECO:0000256" key="1">
    <source>
        <dbReference type="ARBA" id="ARBA00008894"/>
    </source>
</evidence>
<keyword evidence="5" id="KW-0611">Plant defense</keyword>
<dbReference type="InterPro" id="IPR006553">
    <property type="entry name" value="Leu-rich_rpt_Cys-con_subtyp"/>
</dbReference>
<evidence type="ECO:0000256" key="4">
    <source>
        <dbReference type="ARBA" id="ARBA00022741"/>
    </source>
</evidence>
<organism evidence="11 12">
    <name type="scientific">Oryza sativa subsp. indica</name>
    <name type="common">Rice</name>
    <dbReference type="NCBI Taxonomy" id="39946"/>
    <lineage>
        <taxon>Eukaryota</taxon>
        <taxon>Viridiplantae</taxon>
        <taxon>Streptophyta</taxon>
        <taxon>Embryophyta</taxon>
        <taxon>Tracheophyta</taxon>
        <taxon>Spermatophyta</taxon>
        <taxon>Magnoliopsida</taxon>
        <taxon>Liliopsida</taxon>
        <taxon>Poales</taxon>
        <taxon>Poaceae</taxon>
        <taxon>BOP clade</taxon>
        <taxon>Oryzoideae</taxon>
        <taxon>Oryzeae</taxon>
        <taxon>Oryzinae</taxon>
        <taxon>Oryza</taxon>
        <taxon>Oryza sativa</taxon>
    </lineage>
</organism>
<dbReference type="SUPFAM" id="SSF52058">
    <property type="entry name" value="L domain-like"/>
    <property type="match status" value="2"/>
</dbReference>
<keyword evidence="3" id="KW-0677">Repeat</keyword>
<dbReference type="GO" id="GO:0009626">
    <property type="term" value="P:plant-type hypersensitive response"/>
    <property type="evidence" value="ECO:0007669"/>
    <property type="project" value="UniProtKB-ARBA"/>
</dbReference>
<gene>
    <name evidence="11" type="ORF">OsI_17461</name>
</gene>
<feature type="region of interest" description="Disordered" evidence="7">
    <location>
        <begin position="741"/>
        <end position="766"/>
    </location>
</feature>
<evidence type="ECO:0000256" key="5">
    <source>
        <dbReference type="ARBA" id="ARBA00022821"/>
    </source>
</evidence>
<dbReference type="HOGENOM" id="CLU_000837_8_4_1"/>
<evidence type="ECO:0000259" key="10">
    <source>
        <dbReference type="Pfam" id="PF23559"/>
    </source>
</evidence>
<feature type="domain" description="NB-ARC" evidence="8">
    <location>
        <begin position="207"/>
        <end position="270"/>
    </location>
</feature>
<feature type="domain" description="Disease resistance N-terminal" evidence="9">
    <location>
        <begin position="18"/>
        <end position="107"/>
    </location>
</feature>
<proteinExistence type="inferred from homology"/>
<keyword evidence="6" id="KW-0067">ATP-binding</keyword>
<evidence type="ECO:0000256" key="7">
    <source>
        <dbReference type="SAM" id="MobiDB-lite"/>
    </source>
</evidence>
<accession>B8AUH1</accession>
<name>B8AUH1_ORYSI</name>
<feature type="region of interest" description="Disordered" evidence="7">
    <location>
        <begin position="1093"/>
        <end position="1121"/>
    </location>
</feature>
<keyword evidence="4" id="KW-0547">Nucleotide-binding</keyword>
<dbReference type="PANTHER" id="PTHR36766:SF40">
    <property type="entry name" value="DISEASE RESISTANCE PROTEIN RGA3"/>
    <property type="match status" value="1"/>
</dbReference>
<dbReference type="Pfam" id="PF23559">
    <property type="entry name" value="WHD_DRP"/>
    <property type="match status" value="1"/>
</dbReference>
<dbReference type="InterPro" id="IPR032675">
    <property type="entry name" value="LRR_dom_sf"/>
</dbReference>
<evidence type="ECO:0000313" key="11">
    <source>
        <dbReference type="EMBL" id="EEC78031.1"/>
    </source>
</evidence>
<feature type="domain" description="NB-ARC" evidence="8">
    <location>
        <begin position="330"/>
        <end position="422"/>
    </location>
</feature>
<evidence type="ECO:0000256" key="3">
    <source>
        <dbReference type="ARBA" id="ARBA00022737"/>
    </source>
</evidence>
<evidence type="ECO:0000313" key="12">
    <source>
        <dbReference type="Proteomes" id="UP000007015"/>
    </source>
</evidence>
<dbReference type="GO" id="GO:0043531">
    <property type="term" value="F:ADP binding"/>
    <property type="evidence" value="ECO:0007669"/>
    <property type="project" value="InterPro"/>
</dbReference>
<dbReference type="FunFam" id="1.10.10.10:FF:000322">
    <property type="entry name" value="Probable disease resistance protein At1g63360"/>
    <property type="match status" value="1"/>
</dbReference>
<dbReference type="Proteomes" id="UP000007015">
    <property type="component" value="Chromosome 4"/>
</dbReference>
<dbReference type="SMART" id="SM00367">
    <property type="entry name" value="LRR_CC"/>
    <property type="match status" value="5"/>
</dbReference>
<dbReference type="PANTHER" id="PTHR36766">
    <property type="entry name" value="PLANT BROAD-SPECTRUM MILDEW RESISTANCE PROTEIN RPW8"/>
    <property type="match status" value="1"/>
</dbReference>